<name>V5RIS0_SPIAP</name>
<keyword evidence="3" id="KW-0804">Transcription</keyword>
<evidence type="ECO:0000313" key="7">
    <source>
        <dbReference type="Proteomes" id="UP000018550"/>
    </source>
</evidence>
<dbReference type="RefSeq" id="WP_023788920.1">
    <property type="nucleotide sequence ID" value="NC_022998.1"/>
</dbReference>
<dbReference type="SUPFAM" id="SSF52794">
    <property type="entry name" value="PTS system IIB component-like"/>
    <property type="match status" value="1"/>
</dbReference>
<dbReference type="PANTHER" id="PTHR30185:SF18">
    <property type="entry name" value="TRANSCRIPTIONAL REGULATOR MTLR"/>
    <property type="match status" value="1"/>
</dbReference>
<dbReference type="AlphaFoldDB" id="V5RIS0"/>
<evidence type="ECO:0000256" key="3">
    <source>
        <dbReference type="ARBA" id="ARBA00023163"/>
    </source>
</evidence>
<dbReference type="PANTHER" id="PTHR30185">
    <property type="entry name" value="CRYPTIC BETA-GLUCOSIDE BGL OPERON ANTITERMINATOR"/>
    <property type="match status" value="1"/>
</dbReference>
<dbReference type="InterPro" id="IPR036095">
    <property type="entry name" value="PTS_EIIB-like_sf"/>
</dbReference>
<dbReference type="OrthoDB" id="1640042at2"/>
<feature type="coiled-coil region" evidence="4">
    <location>
        <begin position="106"/>
        <end position="133"/>
    </location>
</feature>
<keyword evidence="4" id="KW-0175">Coiled coil</keyword>
<dbReference type="SUPFAM" id="SSF55804">
    <property type="entry name" value="Phoshotransferase/anion transport protein"/>
    <property type="match status" value="1"/>
</dbReference>
<keyword evidence="7" id="KW-1185">Reference proteome</keyword>
<sequence>MKKERQFRILNILINYKNVEKEMLISYFDISQKTLNRDFEEINIFLKGLGDFIILDNDNNIEFKGNTENILQKLQLDDNFLMKEEWLLYIFLILLRDKKTTKLQLADDLDISLNIIEDDIDELRNICNKQKINLTISKQGLKIADVTEENEIEAVVELTTKCLLFKKVYSILKLNKIEKLFSSYIYTTLKKKYNIDIYNKIFHWIIEYTSNHINISNLNAILLSIKITYWLNHSKNSILLEKLKDSAYYNEFIDNIGGLYCSDDINHFLSKKISIDKNKNSVIEFVNNLDKGLFKLFNEKLCLDNNIKERIVNHLASNIYIQNVDEFVIKEYSRSLQPYKMKFVELWEEIEKNLALYFRDLKSFEVLAYEIFIHVLVWFDTYIYNEKLKLLTICIGGFGQSVMIKNHLKSIYRNADVENLPYSSVNKKLLMKYDLVISSIDLSEYKLPNILAMPIILILSKKNDIHKIISEKIYRNLIGEKMETQILKAENILIKQKAKSKIDAIKQCGNLLIEQGYITEDYVNSMIEREKKFSVYIGNYLAIPHGINDDGVIKDGIVIVHYDEPVDYDSNPVHFFIGIAAKSDNHVDILSNIAEKMMDIDFVEDLIKNPSKDRILKEFNF</sequence>
<accession>V5RIS0</accession>
<evidence type="ECO:0000256" key="2">
    <source>
        <dbReference type="ARBA" id="ARBA00023015"/>
    </source>
</evidence>
<protein>
    <submittedName>
        <fullName evidence="6">PTS system mannitol-specific IIA component</fullName>
    </submittedName>
</protein>
<dbReference type="STRING" id="1276258.SAPIS_v1c01400"/>
<dbReference type="eggNOG" id="COG4668">
    <property type="taxonomic scope" value="Bacteria"/>
</dbReference>
<dbReference type="GO" id="GO:0008982">
    <property type="term" value="F:protein-N(PI)-phosphohistidine-sugar phosphotransferase activity"/>
    <property type="evidence" value="ECO:0007669"/>
    <property type="project" value="InterPro"/>
</dbReference>
<dbReference type="InterPro" id="IPR002178">
    <property type="entry name" value="PTS_EIIA_type-2_dom"/>
</dbReference>
<dbReference type="HOGENOM" id="CLU_439978_0_0_14"/>
<reference evidence="6 7" key="1">
    <citation type="journal article" date="2014" name="Genome Announc.">
        <title>Complete Genome Sequence of Spiroplasma apis B31T (ATCC 33834), a Bacterium Associated with May Disease of Honeybees (Apis mellifera).</title>
        <authorList>
            <person name="Ku C."/>
            <person name="Lo W.S."/>
            <person name="Chen L.L."/>
            <person name="Kuo C.H."/>
        </authorList>
    </citation>
    <scope>NUCLEOTIDE SEQUENCE [LARGE SCALE GENOMIC DNA]</scope>
    <source>
        <strain evidence="6">B31</strain>
    </source>
</reference>
<dbReference type="Proteomes" id="UP000018550">
    <property type="component" value="Chromosome"/>
</dbReference>
<keyword evidence="1" id="KW-0808">Transferase</keyword>
<gene>
    <name evidence="6" type="primary">mtlA1</name>
    <name evidence="6" type="ORF">SAPIS_v1c01400</name>
</gene>
<keyword evidence="2" id="KW-0805">Transcription regulation</keyword>
<feature type="domain" description="PTS EIIA type-2" evidence="5">
    <location>
        <begin position="485"/>
        <end position="621"/>
    </location>
</feature>
<dbReference type="PATRIC" id="fig|1276258.3.peg.135"/>
<dbReference type="InterPro" id="IPR016152">
    <property type="entry name" value="PTrfase/Anion_transptr"/>
</dbReference>
<dbReference type="PROSITE" id="PS51094">
    <property type="entry name" value="PTS_EIIA_TYPE_2"/>
    <property type="match status" value="1"/>
</dbReference>
<evidence type="ECO:0000256" key="4">
    <source>
        <dbReference type="SAM" id="Coils"/>
    </source>
</evidence>
<organism evidence="6 7">
    <name type="scientific">Spiroplasma apis B31</name>
    <dbReference type="NCBI Taxonomy" id="1276258"/>
    <lineage>
        <taxon>Bacteria</taxon>
        <taxon>Bacillati</taxon>
        <taxon>Mycoplasmatota</taxon>
        <taxon>Mollicutes</taxon>
        <taxon>Entomoplasmatales</taxon>
        <taxon>Spiroplasmataceae</taxon>
        <taxon>Spiroplasma</taxon>
    </lineage>
</organism>
<evidence type="ECO:0000256" key="1">
    <source>
        <dbReference type="ARBA" id="ARBA00022679"/>
    </source>
</evidence>
<dbReference type="Gene3D" id="3.40.930.10">
    <property type="entry name" value="Mannitol-specific EII, Chain A"/>
    <property type="match status" value="1"/>
</dbReference>
<dbReference type="PROSITE" id="PS00372">
    <property type="entry name" value="PTS_EIIA_TYPE_2_HIS"/>
    <property type="match status" value="1"/>
</dbReference>
<dbReference type="CDD" id="cd00211">
    <property type="entry name" value="PTS_IIA_fru"/>
    <property type="match status" value="1"/>
</dbReference>
<dbReference type="EMBL" id="CP006682">
    <property type="protein sequence ID" value="AHB35986.1"/>
    <property type="molecule type" value="Genomic_DNA"/>
</dbReference>
<proteinExistence type="predicted"/>
<dbReference type="InterPro" id="IPR050661">
    <property type="entry name" value="BglG_antiterminators"/>
</dbReference>
<evidence type="ECO:0000259" key="5">
    <source>
        <dbReference type="PROSITE" id="PS51094"/>
    </source>
</evidence>
<dbReference type="GO" id="GO:0009401">
    <property type="term" value="P:phosphoenolpyruvate-dependent sugar phosphotransferase system"/>
    <property type="evidence" value="ECO:0007669"/>
    <property type="project" value="InterPro"/>
</dbReference>
<dbReference type="KEGG" id="sapi:SAPIS_v1c01400"/>
<evidence type="ECO:0000313" key="6">
    <source>
        <dbReference type="EMBL" id="AHB35986.1"/>
    </source>
</evidence>
<dbReference type="Pfam" id="PF00359">
    <property type="entry name" value="PTS_EIIA_2"/>
    <property type="match status" value="1"/>
</dbReference>